<dbReference type="SUPFAM" id="SSF54001">
    <property type="entry name" value="Cysteine proteinases"/>
    <property type="match status" value="1"/>
</dbReference>
<protein>
    <submittedName>
        <fullName evidence="1">Uncharacterized protein</fullName>
    </submittedName>
</protein>
<name>A0ABX1XK83_9BACL</name>
<dbReference type="InterPro" id="IPR038765">
    <property type="entry name" value="Papain-like_cys_pep_sf"/>
</dbReference>
<proteinExistence type="predicted"/>
<evidence type="ECO:0000313" key="2">
    <source>
        <dbReference type="Proteomes" id="UP000653578"/>
    </source>
</evidence>
<reference evidence="1 2" key="1">
    <citation type="submission" date="2019-10" db="EMBL/GenBank/DDBJ databases">
        <title>Description of Paenibacillus humi sp. nov.</title>
        <authorList>
            <person name="Carlier A."/>
            <person name="Qi S."/>
        </authorList>
    </citation>
    <scope>NUCLEOTIDE SEQUENCE [LARGE SCALE GENOMIC DNA]</scope>
    <source>
        <strain evidence="1 2">LMG 31461</strain>
    </source>
</reference>
<sequence length="164" mass="18786">MVTLEPCDVIFVKRRRDPTLKDRIIGELVKWATKSEYSHVAYFVCPGVIFEANAFRSAGYGSLDAYSDFIVKRLSFAPEVRLRILNQIRKTEGAQYGWGEVIALLFRKRLGIPVYFDSPQAFECAEQLVKAVHAETEIWIVAQTTGDISPQDLWESPWLEIKKD</sequence>
<gene>
    <name evidence="1" type="ORF">GC096_30705</name>
</gene>
<organism evidence="1 2">
    <name type="scientific">Paenibacillus plantarum</name>
    <dbReference type="NCBI Taxonomy" id="2654975"/>
    <lineage>
        <taxon>Bacteria</taxon>
        <taxon>Bacillati</taxon>
        <taxon>Bacillota</taxon>
        <taxon>Bacilli</taxon>
        <taxon>Bacillales</taxon>
        <taxon>Paenibacillaceae</taxon>
        <taxon>Paenibacillus</taxon>
    </lineage>
</organism>
<dbReference type="Gene3D" id="3.90.1720.10">
    <property type="entry name" value="endopeptidase domain like (from Nostoc punctiforme)"/>
    <property type="match status" value="1"/>
</dbReference>
<comment type="caution">
    <text evidence="1">The sequence shown here is derived from an EMBL/GenBank/DDBJ whole genome shotgun (WGS) entry which is preliminary data.</text>
</comment>
<dbReference type="RefSeq" id="WP_171635726.1">
    <property type="nucleotide sequence ID" value="NZ_WHNY01000075.1"/>
</dbReference>
<accession>A0ABX1XK83</accession>
<keyword evidence="2" id="KW-1185">Reference proteome</keyword>
<dbReference type="Proteomes" id="UP000653578">
    <property type="component" value="Unassembled WGS sequence"/>
</dbReference>
<evidence type="ECO:0000313" key="1">
    <source>
        <dbReference type="EMBL" id="NOU68401.1"/>
    </source>
</evidence>
<dbReference type="EMBL" id="WHNY01000075">
    <property type="protein sequence ID" value="NOU68401.1"/>
    <property type="molecule type" value="Genomic_DNA"/>
</dbReference>